<dbReference type="NCBIfam" id="NF008158">
    <property type="entry name" value="PRK10910.1"/>
    <property type="match status" value="1"/>
</dbReference>
<evidence type="ECO:0000313" key="3">
    <source>
        <dbReference type="Proteomes" id="UP000187280"/>
    </source>
</evidence>
<evidence type="ECO:0000256" key="1">
    <source>
        <dbReference type="SAM" id="Phobius"/>
    </source>
</evidence>
<gene>
    <name evidence="2" type="ORF">SAMN02982996_02744</name>
</gene>
<evidence type="ECO:0000313" key="2">
    <source>
        <dbReference type="EMBL" id="SEA86915.1"/>
    </source>
</evidence>
<dbReference type="Proteomes" id="UP000187280">
    <property type="component" value="Unassembled WGS sequence"/>
</dbReference>
<dbReference type="Pfam" id="PF06611">
    <property type="entry name" value="DUF1145"/>
    <property type="match status" value="1"/>
</dbReference>
<sequence length="96" mass="11226">MVIWINLGRLVMLGVWAFLIMNLIQPFPRPLNIFMTVAMVFMILMHGMQYLLLKASQPKDAPPISGMTQLKIFLFGVFELMAWQRNQPQDSKRNMR</sequence>
<keyword evidence="1" id="KW-1133">Transmembrane helix</keyword>
<accession>A0A1H4EPC6</accession>
<feature type="transmembrane region" description="Helical" evidence="1">
    <location>
        <begin position="6"/>
        <end position="24"/>
    </location>
</feature>
<proteinExistence type="predicted"/>
<dbReference type="eggNOG" id="COG3776">
    <property type="taxonomic scope" value="Bacteria"/>
</dbReference>
<keyword evidence="1" id="KW-0812">Transmembrane</keyword>
<dbReference type="PANTHER" id="PTHR38775:SF1">
    <property type="entry name" value="INNER MEMBRANE PROTEIN"/>
    <property type="match status" value="1"/>
</dbReference>
<dbReference type="STRING" id="71657.SAMN02982996_02744"/>
<feature type="transmembrane region" description="Helical" evidence="1">
    <location>
        <begin position="31"/>
        <end position="52"/>
    </location>
</feature>
<protein>
    <submittedName>
        <fullName evidence="2">Putative membrane protein</fullName>
    </submittedName>
</protein>
<keyword evidence="1" id="KW-0472">Membrane</keyword>
<dbReference type="AlphaFoldDB" id="A0A1H4EPC6"/>
<keyword evidence="3" id="KW-1185">Reference proteome</keyword>
<reference evidence="2 3" key="1">
    <citation type="submission" date="2016-10" db="EMBL/GenBank/DDBJ databases">
        <authorList>
            <person name="de Groot N.N."/>
        </authorList>
    </citation>
    <scope>NUCLEOTIDE SEQUENCE [LARGE SCALE GENOMIC DNA]</scope>
    <source>
        <strain evidence="2 3">ATCC 29281</strain>
    </source>
</reference>
<organism evidence="2 3">
    <name type="scientific">Lonsdalea quercina</name>
    <dbReference type="NCBI Taxonomy" id="71657"/>
    <lineage>
        <taxon>Bacteria</taxon>
        <taxon>Pseudomonadati</taxon>
        <taxon>Pseudomonadota</taxon>
        <taxon>Gammaproteobacteria</taxon>
        <taxon>Enterobacterales</taxon>
        <taxon>Pectobacteriaceae</taxon>
        <taxon>Lonsdalea</taxon>
    </lineage>
</organism>
<dbReference type="PANTHER" id="PTHR38775">
    <property type="entry name" value="INNER MEMBRANE PROTEIN-RELATED"/>
    <property type="match status" value="1"/>
</dbReference>
<dbReference type="EMBL" id="FNQS01000010">
    <property type="protein sequence ID" value="SEA86915.1"/>
    <property type="molecule type" value="Genomic_DNA"/>
</dbReference>
<dbReference type="InterPro" id="IPR009525">
    <property type="entry name" value="DUF1145"/>
</dbReference>
<name>A0A1H4EPC6_9GAMM</name>